<dbReference type="GO" id="GO:0042273">
    <property type="term" value="P:ribosomal large subunit biogenesis"/>
    <property type="evidence" value="ECO:0007669"/>
    <property type="project" value="InterPro"/>
</dbReference>
<protein>
    <submittedName>
        <fullName evidence="2">Uncharacterized protein</fullName>
    </submittedName>
</protein>
<dbReference type="STRING" id="299467.A0A443S9C0"/>
<reference evidence="2 3" key="1">
    <citation type="journal article" date="2018" name="Gigascience">
        <title>Genomes of trombidid mites reveal novel predicted allergens and laterally-transferred genes associated with secondary metabolism.</title>
        <authorList>
            <person name="Dong X."/>
            <person name="Chaisiri K."/>
            <person name="Xia D."/>
            <person name="Armstrong S.D."/>
            <person name="Fang Y."/>
            <person name="Donnelly M.J."/>
            <person name="Kadowaki T."/>
            <person name="McGarry J.W."/>
            <person name="Darby A.C."/>
            <person name="Makepeace B.L."/>
        </authorList>
    </citation>
    <scope>NUCLEOTIDE SEQUENCE [LARGE SCALE GENOMIC DNA]</scope>
    <source>
        <strain evidence="2">UoL-UT</strain>
    </source>
</reference>
<evidence type="ECO:0000313" key="3">
    <source>
        <dbReference type="Proteomes" id="UP000288716"/>
    </source>
</evidence>
<evidence type="ECO:0000313" key="2">
    <source>
        <dbReference type="EMBL" id="RWS24149.1"/>
    </source>
</evidence>
<keyword evidence="3" id="KW-1185">Reference proteome</keyword>
<dbReference type="VEuPathDB" id="VectorBase:LDEU007891"/>
<dbReference type="AlphaFoldDB" id="A0A443S9C0"/>
<dbReference type="PANTHER" id="PTHR16038">
    <property type="entry name" value="NOP SEVEN ASSOCIATED PROTEIN 1"/>
    <property type="match status" value="1"/>
</dbReference>
<accession>A0A443S9C0</accession>
<dbReference type="GO" id="GO:0005730">
    <property type="term" value="C:nucleolus"/>
    <property type="evidence" value="ECO:0007669"/>
    <property type="project" value="InterPro"/>
</dbReference>
<proteinExistence type="predicted"/>
<name>A0A443S9C0_9ACAR</name>
<gene>
    <name evidence="2" type="ORF">B4U80_04572</name>
</gene>
<comment type="caution">
    <text evidence="2">The sequence shown here is derived from an EMBL/GenBank/DDBJ whole genome shotgun (WGS) entry which is preliminary data.</text>
</comment>
<dbReference type="Gene3D" id="2.130.10.10">
    <property type="entry name" value="YVTN repeat-like/Quinoprotein amine dehydrogenase"/>
    <property type="match status" value="1"/>
</dbReference>
<dbReference type="GO" id="GO:0030687">
    <property type="term" value="C:preribosome, large subunit precursor"/>
    <property type="evidence" value="ECO:0007669"/>
    <property type="project" value="TreeGrafter"/>
</dbReference>
<dbReference type="SUPFAM" id="SSF50978">
    <property type="entry name" value="WD40 repeat-like"/>
    <property type="match status" value="1"/>
</dbReference>
<organism evidence="2 3">
    <name type="scientific">Leptotrombidium deliense</name>
    <dbReference type="NCBI Taxonomy" id="299467"/>
    <lineage>
        <taxon>Eukaryota</taxon>
        <taxon>Metazoa</taxon>
        <taxon>Ecdysozoa</taxon>
        <taxon>Arthropoda</taxon>
        <taxon>Chelicerata</taxon>
        <taxon>Arachnida</taxon>
        <taxon>Acari</taxon>
        <taxon>Acariformes</taxon>
        <taxon>Trombidiformes</taxon>
        <taxon>Prostigmata</taxon>
        <taxon>Anystina</taxon>
        <taxon>Parasitengona</taxon>
        <taxon>Trombiculoidea</taxon>
        <taxon>Trombiculidae</taxon>
        <taxon>Leptotrombidium</taxon>
    </lineage>
</organism>
<dbReference type="Proteomes" id="UP000288716">
    <property type="component" value="Unassembled WGS sequence"/>
</dbReference>
<dbReference type="InterPro" id="IPR037379">
    <property type="entry name" value="WDR74/Nsa1"/>
</dbReference>
<dbReference type="InterPro" id="IPR036322">
    <property type="entry name" value="WD40_repeat_dom_sf"/>
</dbReference>
<dbReference type="EMBL" id="NCKV01005299">
    <property type="protein sequence ID" value="RWS24149.1"/>
    <property type="molecule type" value="Genomic_DNA"/>
</dbReference>
<dbReference type="OrthoDB" id="18388at2759"/>
<evidence type="ECO:0000256" key="1">
    <source>
        <dbReference type="SAM" id="MobiDB-lite"/>
    </source>
</evidence>
<sequence>MKVFNSVTHQLHDIKCVKNDLTLVGGEPINRNNIVVCYDNGTIDVQNIDKTLLETCADSKKKALRLLGLDLNNDSEEQSPKSCRSADSIAGKSKHSNISSAKSKSSTVTSTSTASSSLSSSHSFSSSVFSPNWNSSSTTLGCFKVCGNRLAIAGKNTDLKVFDLNTKQCIFTAKSTNKDWLGLKTPIWVSDLDWIGPIPKLCSTPSMIVTCSRTDSIIRIYDIKGKQRKPVMSMNFKDSTFNNDSNPPSFTAVCSTLTPQSISLPTQQLILGTTMGRMMAVDLRFNSHSYRHLGVFKSFGGGAIRDIKFVPQTNTVSKIVSCSLDRFVRIHSFAVGADKTRMLDAKYYIKTKPVCIQPLCTNFLYADVRDDVGHIDDSEDSDS</sequence>
<dbReference type="PANTHER" id="PTHR16038:SF4">
    <property type="entry name" value="WD REPEAT-CONTAINING PROTEIN 74"/>
    <property type="match status" value="1"/>
</dbReference>
<dbReference type="InterPro" id="IPR015943">
    <property type="entry name" value="WD40/YVTN_repeat-like_dom_sf"/>
</dbReference>
<feature type="region of interest" description="Disordered" evidence="1">
    <location>
        <begin position="74"/>
        <end position="104"/>
    </location>
</feature>